<comment type="similarity">
    <text evidence="2 6">Belongs to the dTDP-4-dehydrorhamnose reductase family.</text>
</comment>
<dbReference type="PANTHER" id="PTHR10491:SF4">
    <property type="entry name" value="METHIONINE ADENOSYLTRANSFERASE 2 SUBUNIT BETA"/>
    <property type="match status" value="1"/>
</dbReference>
<comment type="function">
    <text evidence="6">Catalyzes the reduction of dTDP-6-deoxy-L-lyxo-4-hexulose to yield dTDP-L-rhamnose.</text>
</comment>
<dbReference type="InterPro" id="IPR029903">
    <property type="entry name" value="RmlD-like-bd"/>
</dbReference>
<keyword evidence="6 8" id="KW-0560">Oxidoreductase</keyword>
<proteinExistence type="inferred from homology"/>
<dbReference type="EMBL" id="SACQ01000005">
    <property type="protein sequence ID" value="RVU30328.1"/>
    <property type="molecule type" value="Genomic_DNA"/>
</dbReference>
<evidence type="ECO:0000313" key="9">
    <source>
        <dbReference type="Proteomes" id="UP000282818"/>
    </source>
</evidence>
<keyword evidence="9" id="KW-1185">Reference proteome</keyword>
<evidence type="ECO:0000313" key="8">
    <source>
        <dbReference type="EMBL" id="RVU30328.1"/>
    </source>
</evidence>
<dbReference type="GO" id="GO:0019305">
    <property type="term" value="P:dTDP-rhamnose biosynthetic process"/>
    <property type="evidence" value="ECO:0007669"/>
    <property type="project" value="UniProtKB-UniPathway"/>
</dbReference>
<dbReference type="InterPro" id="IPR036291">
    <property type="entry name" value="NAD(P)-bd_dom_sf"/>
</dbReference>
<dbReference type="EC" id="1.1.1.133" evidence="3 6"/>
<comment type="cofactor">
    <cofactor evidence="6">
        <name>Mg(2+)</name>
        <dbReference type="ChEBI" id="CHEBI:18420"/>
    </cofactor>
    <text evidence="6">Binds 1 Mg(2+) ion per monomer.</text>
</comment>
<keyword evidence="6" id="KW-0521">NADP</keyword>
<evidence type="ECO:0000256" key="1">
    <source>
        <dbReference type="ARBA" id="ARBA00004781"/>
    </source>
</evidence>
<evidence type="ECO:0000259" key="7">
    <source>
        <dbReference type="Pfam" id="PF04321"/>
    </source>
</evidence>
<dbReference type="Gene3D" id="3.40.50.720">
    <property type="entry name" value="NAD(P)-binding Rossmann-like Domain"/>
    <property type="match status" value="1"/>
</dbReference>
<dbReference type="Proteomes" id="UP000282818">
    <property type="component" value="Unassembled WGS sequence"/>
</dbReference>
<dbReference type="PANTHER" id="PTHR10491">
    <property type="entry name" value="DTDP-4-DEHYDRORHAMNOSE REDUCTASE"/>
    <property type="match status" value="1"/>
</dbReference>
<dbReference type="GO" id="GO:0009243">
    <property type="term" value="P:O antigen biosynthetic process"/>
    <property type="evidence" value="ECO:0007669"/>
    <property type="project" value="UniProtKB-UniPathway"/>
</dbReference>
<dbReference type="Pfam" id="PF04321">
    <property type="entry name" value="RmlD_sub_bind"/>
    <property type="match status" value="1"/>
</dbReference>
<comment type="pathway">
    <text evidence="1 6">Carbohydrate biosynthesis; dTDP-L-rhamnose biosynthesis.</text>
</comment>
<dbReference type="GO" id="GO:0005829">
    <property type="term" value="C:cytosol"/>
    <property type="evidence" value="ECO:0007669"/>
    <property type="project" value="TreeGrafter"/>
</dbReference>
<organism evidence="8 9">
    <name type="scientific">Neptunomonas marina</name>
    <dbReference type="NCBI Taxonomy" id="1815562"/>
    <lineage>
        <taxon>Bacteria</taxon>
        <taxon>Pseudomonadati</taxon>
        <taxon>Pseudomonadota</taxon>
        <taxon>Gammaproteobacteria</taxon>
        <taxon>Oceanospirillales</taxon>
        <taxon>Oceanospirillaceae</taxon>
        <taxon>Neptunomonas</taxon>
    </lineage>
</organism>
<dbReference type="UniPathway" id="UPA00124"/>
<dbReference type="AlphaFoldDB" id="A0A437Q748"/>
<dbReference type="InterPro" id="IPR005913">
    <property type="entry name" value="dTDP_dehydrorham_reduct"/>
</dbReference>
<accession>A0A437Q748</accession>
<sequence>MKILLTGSRGQVGFELQRTLAPLGKVIAPTRAALDLADAQAVEQWLEREQPQLIVNAAAWTAVDLAESEEAAARRLNAELPAQLASWAARHDALLVHFSSDYVYPGDGSIAWQESSQPKPLSVYGQTKLAGDLAILESGAKHLIFRTSWVYSARGNNFMKTMLRLGGERDELRVVADQIGAPTSARLIANVATLAAYRRLQADDIADGVYHLCPRGETSWQGFAQAIFTQAVALGHRLAITPERVLSIPTAEYPTPAQRPLNSRLSLQLIEATLGVELPDWQDELSTTLEEFLQSTQ</sequence>
<dbReference type="CDD" id="cd05254">
    <property type="entry name" value="dTDP_HR_like_SDR_e"/>
    <property type="match status" value="1"/>
</dbReference>
<evidence type="ECO:0000256" key="6">
    <source>
        <dbReference type="RuleBase" id="RU364082"/>
    </source>
</evidence>
<protein>
    <recommendedName>
        <fullName evidence="4 6">dTDP-4-dehydrorhamnose reductase</fullName>
        <ecNumber evidence="3 6">1.1.1.133</ecNumber>
    </recommendedName>
</protein>
<name>A0A437Q748_9GAMM</name>
<dbReference type="RefSeq" id="WP_127694524.1">
    <property type="nucleotide sequence ID" value="NZ_SACQ01000005.1"/>
</dbReference>
<dbReference type="NCBIfam" id="TIGR01214">
    <property type="entry name" value="rmlD"/>
    <property type="match status" value="1"/>
</dbReference>
<comment type="catalytic activity">
    <reaction evidence="5 6">
        <text>dTDP-beta-L-rhamnose + NADP(+) = dTDP-4-dehydro-beta-L-rhamnose + NADPH + H(+)</text>
        <dbReference type="Rhea" id="RHEA:21796"/>
        <dbReference type="ChEBI" id="CHEBI:15378"/>
        <dbReference type="ChEBI" id="CHEBI:57510"/>
        <dbReference type="ChEBI" id="CHEBI:57783"/>
        <dbReference type="ChEBI" id="CHEBI:58349"/>
        <dbReference type="ChEBI" id="CHEBI:62830"/>
        <dbReference type="EC" id="1.1.1.133"/>
    </reaction>
</comment>
<evidence type="ECO:0000256" key="5">
    <source>
        <dbReference type="ARBA" id="ARBA00048200"/>
    </source>
</evidence>
<evidence type="ECO:0000256" key="4">
    <source>
        <dbReference type="ARBA" id="ARBA00017099"/>
    </source>
</evidence>
<dbReference type="GO" id="GO:0008831">
    <property type="term" value="F:dTDP-4-dehydrorhamnose reductase activity"/>
    <property type="evidence" value="ECO:0007669"/>
    <property type="project" value="UniProtKB-EC"/>
</dbReference>
<gene>
    <name evidence="8" type="primary">rfbD</name>
    <name evidence="8" type="ORF">EOE65_11840</name>
</gene>
<dbReference type="SUPFAM" id="SSF51735">
    <property type="entry name" value="NAD(P)-binding Rossmann-fold domains"/>
    <property type="match status" value="1"/>
</dbReference>
<evidence type="ECO:0000256" key="2">
    <source>
        <dbReference type="ARBA" id="ARBA00010944"/>
    </source>
</evidence>
<comment type="caution">
    <text evidence="8">The sequence shown here is derived from an EMBL/GenBank/DDBJ whole genome shotgun (WGS) entry which is preliminary data.</text>
</comment>
<feature type="domain" description="RmlD-like substrate binding" evidence="7">
    <location>
        <begin position="1"/>
        <end position="292"/>
    </location>
</feature>
<reference evidence="8 9" key="1">
    <citation type="submission" date="2019-01" db="EMBL/GenBank/DDBJ databases">
        <authorList>
            <person name="Chen W.-M."/>
        </authorList>
    </citation>
    <scope>NUCLEOTIDE SEQUENCE [LARGE SCALE GENOMIC DNA]</scope>
    <source>
        <strain evidence="8 9">HPM-16</strain>
    </source>
</reference>
<evidence type="ECO:0000256" key="3">
    <source>
        <dbReference type="ARBA" id="ARBA00012929"/>
    </source>
</evidence>
<dbReference type="Gene3D" id="3.90.25.10">
    <property type="entry name" value="UDP-galactose 4-epimerase, domain 1"/>
    <property type="match status" value="1"/>
</dbReference>
<dbReference type="UniPathway" id="UPA00281"/>